<dbReference type="InterPro" id="IPR011993">
    <property type="entry name" value="PH-like_dom_sf"/>
</dbReference>
<gene>
    <name evidence="2" type="ORF">DICSQDRAFT_64347</name>
</gene>
<dbReference type="PANTHER" id="PTHR37283:SF1">
    <property type="entry name" value="PH DOMAIN-CONTAINING PROTEIN YHR131C"/>
    <property type="match status" value="1"/>
</dbReference>
<organism evidence="2 3">
    <name type="scientific">Dichomitus squalens (strain LYAD-421)</name>
    <name type="common">Western red white-rot fungus</name>
    <dbReference type="NCBI Taxonomy" id="732165"/>
    <lineage>
        <taxon>Eukaryota</taxon>
        <taxon>Fungi</taxon>
        <taxon>Dikarya</taxon>
        <taxon>Basidiomycota</taxon>
        <taxon>Agaricomycotina</taxon>
        <taxon>Agaricomycetes</taxon>
        <taxon>Polyporales</taxon>
        <taxon>Polyporaceae</taxon>
        <taxon>Dichomitus</taxon>
    </lineage>
</organism>
<dbReference type="OrthoDB" id="5865767at2759"/>
<evidence type="ECO:0000256" key="1">
    <source>
        <dbReference type="SAM" id="MobiDB-lite"/>
    </source>
</evidence>
<accession>R7SUM9</accession>
<dbReference type="RefSeq" id="XP_007367468.1">
    <property type="nucleotide sequence ID" value="XM_007367406.1"/>
</dbReference>
<feature type="compositionally biased region" description="Low complexity" evidence="1">
    <location>
        <begin position="137"/>
        <end position="150"/>
    </location>
</feature>
<dbReference type="AlphaFoldDB" id="R7SUM9"/>
<name>R7SUM9_DICSQ</name>
<dbReference type="KEGG" id="dsq:DICSQDRAFT_64347"/>
<dbReference type="HOGENOM" id="CLU_125548_0_0_1"/>
<evidence type="ECO:0000313" key="2">
    <source>
        <dbReference type="EMBL" id="EJF59756.1"/>
    </source>
</evidence>
<dbReference type="SUPFAM" id="SSF50729">
    <property type="entry name" value="PH domain-like"/>
    <property type="match status" value="1"/>
</dbReference>
<sequence length="150" mass="16637">MSESASRFSRRSFLPHSSSSTSSAGGGGGKDKEREKEKEKEKEEAYVPDAKDLIKQYTLQHAESGLASDYVKRKNVIRVRMMGEQFLLQAKDVAAVVDWIEGIQMGTNVALDLDERPMPRGPIFPRRRRRRPRTVDAANPSSTAAAAAES</sequence>
<proteinExistence type="predicted"/>
<dbReference type="Gene3D" id="2.30.29.30">
    <property type="entry name" value="Pleckstrin-homology domain (PH domain)/Phosphotyrosine-binding domain (PTB)"/>
    <property type="match status" value="1"/>
</dbReference>
<dbReference type="EMBL" id="JH719421">
    <property type="protein sequence ID" value="EJF59756.1"/>
    <property type="molecule type" value="Genomic_DNA"/>
</dbReference>
<reference evidence="2 3" key="1">
    <citation type="journal article" date="2012" name="Science">
        <title>The Paleozoic origin of enzymatic lignin decomposition reconstructed from 31 fungal genomes.</title>
        <authorList>
            <person name="Floudas D."/>
            <person name="Binder M."/>
            <person name="Riley R."/>
            <person name="Barry K."/>
            <person name="Blanchette R.A."/>
            <person name="Henrissat B."/>
            <person name="Martinez A.T."/>
            <person name="Otillar R."/>
            <person name="Spatafora J.W."/>
            <person name="Yadav J.S."/>
            <person name="Aerts A."/>
            <person name="Benoit I."/>
            <person name="Boyd A."/>
            <person name="Carlson A."/>
            <person name="Copeland A."/>
            <person name="Coutinho P.M."/>
            <person name="de Vries R.P."/>
            <person name="Ferreira P."/>
            <person name="Findley K."/>
            <person name="Foster B."/>
            <person name="Gaskell J."/>
            <person name="Glotzer D."/>
            <person name="Gorecki P."/>
            <person name="Heitman J."/>
            <person name="Hesse C."/>
            <person name="Hori C."/>
            <person name="Igarashi K."/>
            <person name="Jurgens J.A."/>
            <person name="Kallen N."/>
            <person name="Kersten P."/>
            <person name="Kohler A."/>
            <person name="Kuees U."/>
            <person name="Kumar T.K.A."/>
            <person name="Kuo A."/>
            <person name="LaButti K."/>
            <person name="Larrondo L.F."/>
            <person name="Lindquist E."/>
            <person name="Ling A."/>
            <person name="Lombard V."/>
            <person name="Lucas S."/>
            <person name="Lundell T."/>
            <person name="Martin R."/>
            <person name="McLaughlin D.J."/>
            <person name="Morgenstern I."/>
            <person name="Morin E."/>
            <person name="Murat C."/>
            <person name="Nagy L.G."/>
            <person name="Nolan M."/>
            <person name="Ohm R.A."/>
            <person name="Patyshakuliyeva A."/>
            <person name="Rokas A."/>
            <person name="Ruiz-Duenas F.J."/>
            <person name="Sabat G."/>
            <person name="Salamov A."/>
            <person name="Samejima M."/>
            <person name="Schmutz J."/>
            <person name="Slot J.C."/>
            <person name="St John F."/>
            <person name="Stenlid J."/>
            <person name="Sun H."/>
            <person name="Sun S."/>
            <person name="Syed K."/>
            <person name="Tsang A."/>
            <person name="Wiebenga A."/>
            <person name="Young D."/>
            <person name="Pisabarro A."/>
            <person name="Eastwood D.C."/>
            <person name="Martin F."/>
            <person name="Cullen D."/>
            <person name="Grigoriev I.V."/>
            <person name="Hibbett D.S."/>
        </authorList>
    </citation>
    <scope>NUCLEOTIDE SEQUENCE [LARGE SCALE GENOMIC DNA]</scope>
    <source>
        <strain evidence="2 3">LYAD-421 SS1</strain>
    </source>
</reference>
<evidence type="ECO:0008006" key="4">
    <source>
        <dbReference type="Google" id="ProtNLM"/>
    </source>
</evidence>
<evidence type="ECO:0000313" key="3">
    <source>
        <dbReference type="Proteomes" id="UP000053319"/>
    </source>
</evidence>
<feature type="region of interest" description="Disordered" evidence="1">
    <location>
        <begin position="1"/>
        <end position="47"/>
    </location>
</feature>
<dbReference type="Proteomes" id="UP000053319">
    <property type="component" value="Unassembled WGS sequence"/>
</dbReference>
<feature type="compositionally biased region" description="Basic and acidic residues" evidence="1">
    <location>
        <begin position="29"/>
        <end position="47"/>
    </location>
</feature>
<dbReference type="PANTHER" id="PTHR37283">
    <property type="entry name" value="PH DOMAIN-CONTAINING PROTEIN YHR131C"/>
    <property type="match status" value="1"/>
</dbReference>
<dbReference type="GeneID" id="18843289"/>
<protein>
    <recommendedName>
        <fullName evidence="4">PH domain-containing protein</fullName>
    </recommendedName>
</protein>
<feature type="region of interest" description="Disordered" evidence="1">
    <location>
        <begin position="119"/>
        <end position="150"/>
    </location>
</feature>